<comment type="caution">
    <text evidence="1">The sequence shown here is derived from an EMBL/GenBank/DDBJ whole genome shotgun (WGS) entry which is preliminary data.</text>
</comment>
<dbReference type="RefSeq" id="WP_309970145.1">
    <property type="nucleotide sequence ID" value="NZ_JAVDWH010000001.1"/>
</dbReference>
<gene>
    <name evidence="1" type="ORF">J2X11_001931</name>
</gene>
<evidence type="ECO:0000313" key="2">
    <source>
        <dbReference type="Proteomes" id="UP001257739"/>
    </source>
</evidence>
<dbReference type="EMBL" id="JAVDWH010000001">
    <property type="protein sequence ID" value="MDR7087092.1"/>
    <property type="molecule type" value="Genomic_DNA"/>
</dbReference>
<name>A0ABU1UPH8_9ACTN</name>
<accession>A0ABU1UPH8</accession>
<reference evidence="1 2" key="1">
    <citation type="submission" date="2023-07" db="EMBL/GenBank/DDBJ databases">
        <title>Sorghum-associated microbial communities from plants grown in Nebraska, USA.</title>
        <authorList>
            <person name="Schachtman D."/>
        </authorList>
    </citation>
    <scope>NUCLEOTIDE SEQUENCE [LARGE SCALE GENOMIC DNA]</scope>
    <source>
        <strain evidence="1 2">BE248</strain>
    </source>
</reference>
<protein>
    <recommendedName>
        <fullName evidence="3">DUF2613 family protein</fullName>
    </recommendedName>
</protein>
<organism evidence="1 2">
    <name type="scientific">Aeromicrobium panaciterrae</name>
    <dbReference type="NCBI Taxonomy" id="363861"/>
    <lineage>
        <taxon>Bacteria</taxon>
        <taxon>Bacillati</taxon>
        <taxon>Actinomycetota</taxon>
        <taxon>Actinomycetes</taxon>
        <taxon>Propionibacteriales</taxon>
        <taxon>Nocardioidaceae</taxon>
        <taxon>Aeromicrobium</taxon>
    </lineage>
</organism>
<evidence type="ECO:0000313" key="1">
    <source>
        <dbReference type="EMBL" id="MDR7087092.1"/>
    </source>
</evidence>
<keyword evidence="2" id="KW-1185">Reference proteome</keyword>
<proteinExistence type="predicted"/>
<dbReference type="Proteomes" id="UP001257739">
    <property type="component" value="Unassembled WGS sequence"/>
</dbReference>
<sequence>MGTITGGIVAFIAGLGLAGATVVGVVNSQQSAGEKPIDTTSNVSYGSN</sequence>
<evidence type="ECO:0008006" key="3">
    <source>
        <dbReference type="Google" id="ProtNLM"/>
    </source>
</evidence>